<evidence type="ECO:0000259" key="1">
    <source>
        <dbReference type="Pfam" id="PF01814"/>
    </source>
</evidence>
<name>A0ABP5TDL6_9PSEU</name>
<dbReference type="PANTHER" id="PTHR35585:SF1">
    <property type="entry name" value="HHE DOMAIN PROTEIN (AFU_ORTHOLOGUE AFUA_4G00730)"/>
    <property type="match status" value="1"/>
</dbReference>
<sequence>MSDVVDLILADHRQFHEALRQLRSGETDREAALADFSHLLVAHSEAEETEVYPALRKLADVDDGEVDHGAAEHLEGHRALLELLEASESGSSDWDRKLERVAEVVSHHLAEEERTLLADAREALATPQLNKIGQAFMNTRKQRLDEGCGRIEYIRDLIQQHQG</sequence>
<evidence type="ECO:0000313" key="3">
    <source>
        <dbReference type="Proteomes" id="UP001501218"/>
    </source>
</evidence>
<dbReference type="EMBL" id="BAAARA010000008">
    <property type="protein sequence ID" value="GAA2350276.1"/>
    <property type="molecule type" value="Genomic_DNA"/>
</dbReference>
<feature type="domain" description="Hemerythrin-like" evidence="1">
    <location>
        <begin position="4"/>
        <end position="118"/>
    </location>
</feature>
<dbReference type="Gene3D" id="1.20.120.520">
    <property type="entry name" value="nmb1532 protein domain like"/>
    <property type="match status" value="1"/>
</dbReference>
<dbReference type="InterPro" id="IPR012312">
    <property type="entry name" value="Hemerythrin-like"/>
</dbReference>
<evidence type="ECO:0000313" key="2">
    <source>
        <dbReference type="EMBL" id="GAA2350276.1"/>
    </source>
</evidence>
<dbReference type="Pfam" id="PF01814">
    <property type="entry name" value="Hemerythrin"/>
    <property type="match status" value="1"/>
</dbReference>
<dbReference type="RefSeq" id="WP_344131986.1">
    <property type="nucleotide sequence ID" value="NZ_BAAARA010000008.1"/>
</dbReference>
<gene>
    <name evidence="2" type="ORF">GCM10009854_30080</name>
</gene>
<comment type="caution">
    <text evidence="2">The sequence shown here is derived from an EMBL/GenBank/DDBJ whole genome shotgun (WGS) entry which is preliminary data.</text>
</comment>
<keyword evidence="3" id="KW-1185">Reference proteome</keyword>
<protein>
    <submittedName>
        <fullName evidence="2">Hemerythrin domain-containing protein</fullName>
    </submittedName>
</protein>
<proteinExistence type="predicted"/>
<dbReference type="Proteomes" id="UP001501218">
    <property type="component" value="Unassembled WGS sequence"/>
</dbReference>
<accession>A0ABP5TDL6</accession>
<dbReference type="PANTHER" id="PTHR35585">
    <property type="entry name" value="HHE DOMAIN PROTEIN (AFU_ORTHOLOGUE AFUA_4G00730)"/>
    <property type="match status" value="1"/>
</dbReference>
<reference evidence="3" key="1">
    <citation type="journal article" date="2019" name="Int. J. Syst. Evol. Microbiol.">
        <title>The Global Catalogue of Microorganisms (GCM) 10K type strain sequencing project: providing services to taxonomists for standard genome sequencing and annotation.</title>
        <authorList>
            <consortium name="The Broad Institute Genomics Platform"/>
            <consortium name="The Broad Institute Genome Sequencing Center for Infectious Disease"/>
            <person name="Wu L."/>
            <person name="Ma J."/>
        </authorList>
    </citation>
    <scope>NUCLEOTIDE SEQUENCE [LARGE SCALE GENOMIC DNA]</scope>
    <source>
        <strain evidence="3">JCM 16221</strain>
    </source>
</reference>
<organism evidence="2 3">
    <name type="scientific">Saccharopolyspora halophila</name>
    <dbReference type="NCBI Taxonomy" id="405551"/>
    <lineage>
        <taxon>Bacteria</taxon>
        <taxon>Bacillati</taxon>
        <taxon>Actinomycetota</taxon>
        <taxon>Actinomycetes</taxon>
        <taxon>Pseudonocardiales</taxon>
        <taxon>Pseudonocardiaceae</taxon>
        <taxon>Saccharopolyspora</taxon>
    </lineage>
</organism>